<feature type="compositionally biased region" description="Basic residues" evidence="4">
    <location>
        <begin position="274"/>
        <end position="288"/>
    </location>
</feature>
<feature type="compositionally biased region" description="Pro residues" evidence="4">
    <location>
        <begin position="176"/>
        <end position="191"/>
    </location>
</feature>
<reference evidence="8" key="1">
    <citation type="journal article" date="2021" name="Evol. Appl.">
        <title>The genome of the Pyrenean desman and the effects of bottlenecks and inbreeding on the genomic landscape of an endangered species.</title>
        <authorList>
            <person name="Escoda L."/>
            <person name="Castresana J."/>
        </authorList>
    </citation>
    <scope>NUCLEOTIDE SEQUENCE</scope>
    <source>
        <strain evidence="8">IBE-C5619</strain>
    </source>
</reference>
<accession>A0A8J6DLF1</accession>
<dbReference type="PANTHER" id="PTHR11532:SF48">
    <property type="entry name" value="ADIPOCYTE ENHANCER-BINDING PROTEIN 1"/>
    <property type="match status" value="1"/>
</dbReference>
<dbReference type="Proteomes" id="UP000700334">
    <property type="component" value="Unassembled WGS sequence"/>
</dbReference>
<evidence type="ECO:0000313" key="9">
    <source>
        <dbReference type="Proteomes" id="UP000700334"/>
    </source>
</evidence>
<dbReference type="InterPro" id="IPR050753">
    <property type="entry name" value="Peptidase_M14_domain"/>
</dbReference>
<dbReference type="GO" id="GO:0000977">
    <property type="term" value="F:RNA polymerase II transcription regulatory region sequence-specific DNA binding"/>
    <property type="evidence" value="ECO:0007669"/>
    <property type="project" value="TreeGrafter"/>
</dbReference>
<dbReference type="InterPro" id="IPR000834">
    <property type="entry name" value="Peptidase_M14"/>
</dbReference>
<dbReference type="GO" id="GO:0016485">
    <property type="term" value="P:protein processing"/>
    <property type="evidence" value="ECO:0007669"/>
    <property type="project" value="TreeGrafter"/>
</dbReference>
<evidence type="ECO:0000259" key="6">
    <source>
        <dbReference type="PROSITE" id="PS50022"/>
    </source>
</evidence>
<dbReference type="PROSITE" id="PS50022">
    <property type="entry name" value="FA58C_3"/>
    <property type="match status" value="1"/>
</dbReference>
<dbReference type="GO" id="GO:0004181">
    <property type="term" value="F:metallocarboxypeptidase activity"/>
    <property type="evidence" value="ECO:0007669"/>
    <property type="project" value="InterPro"/>
</dbReference>
<feature type="compositionally biased region" description="Low complexity" evidence="4">
    <location>
        <begin position="1120"/>
        <end position="1129"/>
    </location>
</feature>
<protein>
    <submittedName>
        <fullName evidence="8">Adipocyte enhancer-binding protein 1</fullName>
    </submittedName>
</protein>
<evidence type="ECO:0000313" key="8">
    <source>
        <dbReference type="EMBL" id="KAG8510533.1"/>
    </source>
</evidence>
<feature type="domain" description="F5/8 type C" evidence="6">
    <location>
        <begin position="407"/>
        <end position="579"/>
    </location>
</feature>
<dbReference type="PRINTS" id="PR01217">
    <property type="entry name" value="PRICHEXTENSN"/>
</dbReference>
<dbReference type="Gene3D" id="3.40.630.10">
    <property type="entry name" value="Zn peptidases"/>
    <property type="match status" value="1"/>
</dbReference>
<dbReference type="SMART" id="SM00231">
    <property type="entry name" value="FA58C"/>
    <property type="match status" value="1"/>
</dbReference>
<evidence type="ECO:0000259" key="7">
    <source>
        <dbReference type="PROSITE" id="PS52035"/>
    </source>
</evidence>
<dbReference type="SUPFAM" id="SSF49464">
    <property type="entry name" value="Carboxypeptidase regulatory domain-like"/>
    <property type="match status" value="1"/>
</dbReference>
<feature type="region of interest" description="Disordered" evidence="4">
    <location>
        <begin position="339"/>
        <end position="398"/>
    </location>
</feature>
<dbReference type="SUPFAM" id="SSF53187">
    <property type="entry name" value="Zn-dependent exopeptidases"/>
    <property type="match status" value="1"/>
</dbReference>
<feature type="region of interest" description="Disordered" evidence="4">
    <location>
        <begin position="232"/>
        <end position="325"/>
    </location>
</feature>
<comment type="caution">
    <text evidence="3">Lacks conserved residue(s) required for the propagation of feature annotation.</text>
</comment>
<dbReference type="Pfam" id="PF13620">
    <property type="entry name" value="CarboxypepD_reg"/>
    <property type="match status" value="1"/>
</dbReference>
<feature type="compositionally biased region" description="Acidic residues" evidence="4">
    <location>
        <begin position="50"/>
        <end position="60"/>
    </location>
</feature>
<dbReference type="InterPro" id="IPR008979">
    <property type="entry name" value="Galactose-bd-like_sf"/>
</dbReference>
<dbReference type="PROSITE" id="PS52035">
    <property type="entry name" value="PEPTIDASE_M14"/>
    <property type="match status" value="1"/>
</dbReference>
<dbReference type="FunFam" id="2.60.40.1120:FF:000007">
    <property type="entry name" value="Carboxypeptidase X, M14 family member 2"/>
    <property type="match status" value="1"/>
</dbReference>
<dbReference type="Gene3D" id="2.60.40.1120">
    <property type="entry name" value="Carboxypeptidase-like, regulatory domain"/>
    <property type="match status" value="1"/>
</dbReference>
<dbReference type="Pfam" id="PF00246">
    <property type="entry name" value="Peptidase_M14"/>
    <property type="match status" value="1"/>
</dbReference>
<dbReference type="CDD" id="cd00057">
    <property type="entry name" value="FA58C"/>
    <property type="match status" value="1"/>
</dbReference>
<dbReference type="Gene3D" id="2.60.120.260">
    <property type="entry name" value="Galactose-binding domain-like"/>
    <property type="match status" value="1"/>
</dbReference>
<name>A0A8J6DLF1_GALPY</name>
<evidence type="ECO:0000256" key="3">
    <source>
        <dbReference type="PROSITE-ProRule" id="PRU01379"/>
    </source>
</evidence>
<feature type="signal peptide" evidence="5">
    <location>
        <begin position="1"/>
        <end position="30"/>
    </location>
</feature>
<dbReference type="GO" id="GO:0005615">
    <property type="term" value="C:extracellular space"/>
    <property type="evidence" value="ECO:0007669"/>
    <property type="project" value="TreeGrafter"/>
</dbReference>
<proteinExistence type="inferred from homology"/>
<feature type="compositionally biased region" description="Acidic residues" evidence="4">
    <location>
        <begin position="1161"/>
        <end position="1188"/>
    </location>
</feature>
<keyword evidence="9" id="KW-1185">Reference proteome</keyword>
<dbReference type="InterPro" id="IPR057246">
    <property type="entry name" value="CARBOXYPEPT_ZN_1"/>
</dbReference>
<feature type="region of interest" description="Disordered" evidence="4">
    <location>
        <begin position="1100"/>
        <end position="1129"/>
    </location>
</feature>
<dbReference type="FunFam" id="3.40.630.10:FF:000223">
    <property type="entry name" value="Uncharacterized protein"/>
    <property type="match status" value="1"/>
</dbReference>
<organism evidence="8 9">
    <name type="scientific">Galemys pyrenaicus</name>
    <name type="common">Iberian desman</name>
    <name type="synonym">Pyrenean desman</name>
    <dbReference type="NCBI Taxonomy" id="202257"/>
    <lineage>
        <taxon>Eukaryota</taxon>
        <taxon>Metazoa</taxon>
        <taxon>Chordata</taxon>
        <taxon>Craniata</taxon>
        <taxon>Vertebrata</taxon>
        <taxon>Euteleostomi</taxon>
        <taxon>Mammalia</taxon>
        <taxon>Eutheria</taxon>
        <taxon>Laurasiatheria</taxon>
        <taxon>Eulipotyphla</taxon>
        <taxon>Talpidae</taxon>
        <taxon>Galemys</taxon>
    </lineage>
</organism>
<dbReference type="PROSITE" id="PS01286">
    <property type="entry name" value="FA58C_2"/>
    <property type="match status" value="1"/>
</dbReference>
<dbReference type="SUPFAM" id="SSF49785">
    <property type="entry name" value="Galactose-binding domain-like"/>
    <property type="match status" value="1"/>
</dbReference>
<feature type="region of interest" description="Disordered" evidence="4">
    <location>
        <begin position="45"/>
        <end position="199"/>
    </location>
</feature>
<dbReference type="PANTHER" id="PTHR11532">
    <property type="entry name" value="PROTEASE M14 CARBOXYPEPTIDASE"/>
    <property type="match status" value="1"/>
</dbReference>
<dbReference type="InterPro" id="IPR000421">
    <property type="entry name" value="FA58C"/>
</dbReference>
<dbReference type="GO" id="GO:0008270">
    <property type="term" value="F:zinc ion binding"/>
    <property type="evidence" value="ECO:0007669"/>
    <property type="project" value="InterPro"/>
</dbReference>
<comment type="similarity">
    <text evidence="1 3">Belongs to the peptidase M14 family.</text>
</comment>
<feature type="compositionally biased region" description="Acidic residues" evidence="4">
    <location>
        <begin position="240"/>
        <end position="250"/>
    </location>
</feature>
<dbReference type="FunFam" id="2.60.120.260:FF:000068">
    <property type="entry name" value="Adipocyte enhancer-binding protein 1"/>
    <property type="match status" value="1"/>
</dbReference>
<gene>
    <name evidence="8" type="ORF">J0S82_002589</name>
</gene>
<evidence type="ECO:0000256" key="4">
    <source>
        <dbReference type="SAM" id="MobiDB-lite"/>
    </source>
</evidence>
<feature type="compositionally biased region" description="Basic and acidic residues" evidence="4">
    <location>
        <begin position="289"/>
        <end position="301"/>
    </location>
</feature>
<feature type="compositionally biased region" description="Basic residues" evidence="4">
    <location>
        <begin position="121"/>
        <end position="171"/>
    </location>
</feature>
<dbReference type="EMBL" id="JAGFMF010011868">
    <property type="protein sequence ID" value="KAG8510533.1"/>
    <property type="molecule type" value="Genomic_DNA"/>
</dbReference>
<dbReference type="InterPro" id="IPR008969">
    <property type="entry name" value="CarboxyPept-like_regulatory"/>
</dbReference>
<dbReference type="GO" id="GO:0001227">
    <property type="term" value="F:DNA-binding transcription repressor activity, RNA polymerase II-specific"/>
    <property type="evidence" value="ECO:0007669"/>
    <property type="project" value="TreeGrafter"/>
</dbReference>
<comment type="caution">
    <text evidence="8">The sequence shown here is derived from an EMBL/GenBank/DDBJ whole genome shotgun (WGS) entry which is preliminary data.</text>
</comment>
<evidence type="ECO:0000256" key="2">
    <source>
        <dbReference type="ARBA" id="ARBA00023180"/>
    </source>
</evidence>
<dbReference type="PROSITE" id="PS00132">
    <property type="entry name" value="CARBOXYPEPT_ZN_1"/>
    <property type="match status" value="1"/>
</dbReference>
<dbReference type="CDD" id="cd11308">
    <property type="entry name" value="Peptidase_M14NE-CP-C_like"/>
    <property type="match status" value="1"/>
</dbReference>
<feature type="region of interest" description="Disordered" evidence="4">
    <location>
        <begin position="1157"/>
        <end position="1194"/>
    </location>
</feature>
<dbReference type="Pfam" id="PF00754">
    <property type="entry name" value="F5_F8_type_C"/>
    <property type="match status" value="1"/>
</dbReference>
<keyword evidence="5" id="KW-0732">Signal</keyword>
<keyword evidence="2" id="KW-0325">Glycoprotein</keyword>
<evidence type="ECO:0000256" key="1">
    <source>
        <dbReference type="ARBA" id="ARBA00005988"/>
    </source>
</evidence>
<dbReference type="PROSITE" id="PS01285">
    <property type="entry name" value="FA58C_1"/>
    <property type="match status" value="1"/>
</dbReference>
<feature type="chain" id="PRO_5035279001" evidence="5">
    <location>
        <begin position="31"/>
        <end position="1209"/>
    </location>
</feature>
<dbReference type="AlphaFoldDB" id="A0A8J6DLF1"/>
<dbReference type="SMART" id="SM00631">
    <property type="entry name" value="Zn_pept"/>
    <property type="match status" value="1"/>
</dbReference>
<feature type="compositionally biased region" description="Basic and acidic residues" evidence="4">
    <location>
        <begin position="373"/>
        <end position="386"/>
    </location>
</feature>
<feature type="compositionally biased region" description="Basic residues" evidence="4">
    <location>
        <begin position="97"/>
        <end position="106"/>
    </location>
</feature>
<sequence>MRALAMGTLRGAPVLGCLLALLALFPEGRPQTVLTDDEIEEFLEGFLSELEPEPREDDMEAPPAPEPTLGIRKAQTGGKPGPRLGMAREAPPEKAKDKGKKGKKDKGPKATKQSQEGSPRPPKKPKEKPPKATKKPKEKPPKATKKPKEKPPKATKKPKEKPPKATKRPLAKKPPTQTPPEGRPLPPLPSPHPEELPQEGGVCLTLLELWGSSMLGCGEGETLVWGLVAGRIPWQGPGETDVEQQPEPETELPTLDYNDHIEREDYEDFEYIRRQKQPRPPPSRRRPERKWPERPEEKVEPPRLGVETPEERIEPPMKALPPLLPPSYEDGYVIPDYDNVDYYFRPPPPQKPSRELETDEEKEELKKPRKGSGPKEKEDKWTAGKGKDHKGPRKGEELEEWMPREKVKCPPIGMESHRIEDNQIRASSMLRHGLGAQRGRLNMQAGANEDDYYDGAWCAEDDSRTQWIEVDTRRTTKFTGVITQGRDSNIHDDFVTSFFVGFSNDSQTWVMYTNGYEEMVGTKPSTLSPQSGPQTFHGNVDKDTPVLSELPEPVVARFIRIYPITWNGSLCLRLEVLGCPVTPVYSYYAQNEVVTTDDLDFRHHSYKDMRQLMKVVNEECPTITRTYSLGKSSRGLKIYAMEISDNPGDHELGEPEFRYTAGIHGNEVLGRELLLLLMQYLCREYRDGNPRVRNLVHDTRIHLVPSLNPDGYEVAAQMGSEFGNWALGLWTEEGFDIYEDFPDLNSVLWGAEERKWVPFRVPNNNLPIPERYLSPDATVSTEVRAIIAWMEKNPFVLGANLNGGERLVSYPYDMARTPSQEQLLAAAMAAAQGEEDEISEAQETPDHAIFRWLAISFASAHLTMTEPYRGGCQAQDYTSGMGIVNGAKWNPRSGSELVGRGCGGVLGTGQGSLQHSLPCPAINDFSYLHTNCLELSMYLGCDKFPHESELPREWENNKEALLTFMEQVHRGIKGVVTDEQDIPIANATISVSGIKHGVKTASGGDYWRILNPGEYRVTAQAEGYTASAKTCNVDYDIGATQCNFILARSNWKRIREILAMNGNRPILRIDPSRPMSPQQRLMQRRRLQHRLRMRERLRNLNATAGPGTPSTVPPTPSLAPSPISSSTLTPWHFEPETTTNWEELETYTEVVTEFGTTELGPEGEEEEVEVEEVEVEEVEEEEVEEEEMVTGPEFPYTTVETYTVNFGDF</sequence>
<dbReference type="GO" id="GO:0006518">
    <property type="term" value="P:peptide metabolic process"/>
    <property type="evidence" value="ECO:0007669"/>
    <property type="project" value="TreeGrafter"/>
</dbReference>
<dbReference type="OrthoDB" id="9664355at2759"/>
<evidence type="ECO:0000256" key="5">
    <source>
        <dbReference type="SAM" id="SignalP"/>
    </source>
</evidence>
<feature type="domain" description="Peptidase M14" evidence="7">
    <location>
        <begin position="602"/>
        <end position="968"/>
    </location>
</feature>